<organism evidence="2 3">
    <name type="scientific">Nannocystis punicea</name>
    <dbReference type="NCBI Taxonomy" id="2995304"/>
    <lineage>
        <taxon>Bacteria</taxon>
        <taxon>Pseudomonadati</taxon>
        <taxon>Myxococcota</taxon>
        <taxon>Polyangia</taxon>
        <taxon>Nannocystales</taxon>
        <taxon>Nannocystaceae</taxon>
        <taxon>Nannocystis</taxon>
    </lineage>
</organism>
<feature type="compositionally biased region" description="Basic and acidic residues" evidence="1">
    <location>
        <begin position="112"/>
        <end position="123"/>
    </location>
</feature>
<dbReference type="EMBL" id="CP114040">
    <property type="protein sequence ID" value="WAS96801.1"/>
    <property type="molecule type" value="Genomic_DNA"/>
</dbReference>
<evidence type="ECO:0000313" key="2">
    <source>
        <dbReference type="EMBL" id="WAS96801.1"/>
    </source>
</evidence>
<keyword evidence="3" id="KW-1185">Reference proteome</keyword>
<gene>
    <name evidence="2" type="ORF">O0S08_11695</name>
</gene>
<feature type="region of interest" description="Disordered" evidence="1">
    <location>
        <begin position="85"/>
        <end position="123"/>
    </location>
</feature>
<dbReference type="Proteomes" id="UP001164459">
    <property type="component" value="Chromosome"/>
</dbReference>
<dbReference type="Gene3D" id="3.90.180.10">
    <property type="entry name" value="Medium-chain alcohol dehydrogenases, catalytic domain"/>
    <property type="match status" value="1"/>
</dbReference>
<sequence>MGLFRGAFAAREPAKTPANAERILAAVAAGQLRPHVEATLPFARAGEALTRMERREVLGKLVLVPEPDGACTDAVLLDMSLQSCPRRASRGAQSSAGRRPVGATRARAGAQGERERGGAGEHD</sequence>
<accession>A0ABY7HBY8</accession>
<evidence type="ECO:0000313" key="3">
    <source>
        <dbReference type="Proteomes" id="UP001164459"/>
    </source>
</evidence>
<proteinExistence type="predicted"/>
<reference evidence="2" key="1">
    <citation type="submission" date="2022-11" db="EMBL/GenBank/DDBJ databases">
        <title>Minimal conservation of predation-associated metabolite biosynthetic gene clusters underscores biosynthetic potential of Myxococcota including descriptions for ten novel species: Archangium lansinium sp. nov., Myxococcus landrumus sp. nov., Nannocystis bai.</title>
        <authorList>
            <person name="Ahearne A."/>
            <person name="Stevens C."/>
            <person name="Dowd S."/>
        </authorList>
    </citation>
    <scope>NUCLEOTIDE SEQUENCE</scope>
    <source>
        <strain evidence="2">Fl3</strain>
    </source>
</reference>
<dbReference type="Pfam" id="PF13602">
    <property type="entry name" value="ADH_zinc_N_2"/>
    <property type="match status" value="1"/>
</dbReference>
<name>A0ABY7HBY8_9BACT</name>
<feature type="compositionally biased region" description="Low complexity" evidence="1">
    <location>
        <begin position="102"/>
        <end position="111"/>
    </location>
</feature>
<evidence type="ECO:0000256" key="1">
    <source>
        <dbReference type="SAM" id="MobiDB-lite"/>
    </source>
</evidence>
<dbReference type="RefSeq" id="WP_269039165.1">
    <property type="nucleotide sequence ID" value="NZ_CP114040.1"/>
</dbReference>
<protein>
    <submittedName>
        <fullName evidence="2">Zinc-binding dehydrogenase</fullName>
    </submittedName>
</protein>